<reference evidence="2" key="1">
    <citation type="journal article" date="2014" name="Front. Microbiol.">
        <title>High frequency of phylogenetically diverse reductive dehalogenase-homologous genes in deep subseafloor sedimentary metagenomes.</title>
        <authorList>
            <person name="Kawai M."/>
            <person name="Futagami T."/>
            <person name="Toyoda A."/>
            <person name="Takaki Y."/>
            <person name="Nishi S."/>
            <person name="Hori S."/>
            <person name="Arai W."/>
            <person name="Tsubouchi T."/>
            <person name="Morono Y."/>
            <person name="Uchiyama I."/>
            <person name="Ito T."/>
            <person name="Fujiyama A."/>
            <person name="Inagaki F."/>
            <person name="Takami H."/>
        </authorList>
    </citation>
    <scope>NUCLEOTIDE SEQUENCE</scope>
    <source>
        <strain evidence="2">Expedition CK06-06</strain>
    </source>
</reference>
<feature type="region of interest" description="Disordered" evidence="1">
    <location>
        <begin position="1"/>
        <end position="33"/>
    </location>
</feature>
<evidence type="ECO:0000256" key="1">
    <source>
        <dbReference type="SAM" id="MobiDB-lite"/>
    </source>
</evidence>
<comment type="caution">
    <text evidence="2">The sequence shown here is derived from an EMBL/GenBank/DDBJ whole genome shotgun (WGS) entry which is preliminary data.</text>
</comment>
<evidence type="ECO:0000313" key="2">
    <source>
        <dbReference type="EMBL" id="GAG83585.1"/>
    </source>
</evidence>
<protein>
    <submittedName>
        <fullName evidence="2">Uncharacterized protein</fullName>
    </submittedName>
</protein>
<dbReference type="EMBL" id="BART01019233">
    <property type="protein sequence ID" value="GAG83585.1"/>
    <property type="molecule type" value="Genomic_DNA"/>
</dbReference>
<accession>X1ALP8</accession>
<proteinExistence type="predicted"/>
<gene>
    <name evidence="2" type="ORF">S01H4_36057</name>
</gene>
<name>X1ALP8_9ZZZZ</name>
<sequence>MSKEKSRGAPRARRQQAIKQAIKSEHQGWNQTKSNRLKKQPMCFYLDRKGMINYSKKNPIIFYIEDIQKKLLM</sequence>
<organism evidence="2">
    <name type="scientific">marine sediment metagenome</name>
    <dbReference type="NCBI Taxonomy" id="412755"/>
    <lineage>
        <taxon>unclassified sequences</taxon>
        <taxon>metagenomes</taxon>
        <taxon>ecological metagenomes</taxon>
    </lineage>
</organism>
<dbReference type="AlphaFoldDB" id="X1ALP8"/>